<evidence type="ECO:0000256" key="3">
    <source>
        <dbReference type="ARBA" id="ARBA00022553"/>
    </source>
</evidence>
<evidence type="ECO:0000256" key="6">
    <source>
        <dbReference type="SAM" id="MobiDB-lite"/>
    </source>
</evidence>
<dbReference type="InterPro" id="IPR050428">
    <property type="entry name" value="TCS_sensor_his_kinase"/>
</dbReference>
<gene>
    <name evidence="9" type="ORF">GCM10023195_11770</name>
</gene>
<dbReference type="Proteomes" id="UP001500212">
    <property type="component" value="Unassembled WGS sequence"/>
</dbReference>
<dbReference type="PANTHER" id="PTHR45436">
    <property type="entry name" value="SENSOR HISTIDINE KINASE YKOH"/>
    <property type="match status" value="1"/>
</dbReference>
<keyword evidence="7" id="KW-0812">Transmembrane</keyword>
<comment type="caution">
    <text evidence="9">The sequence shown here is derived from an EMBL/GenBank/DDBJ whole genome shotgun (WGS) entry which is preliminary data.</text>
</comment>
<evidence type="ECO:0000256" key="5">
    <source>
        <dbReference type="ARBA" id="ARBA00022777"/>
    </source>
</evidence>
<evidence type="ECO:0000256" key="1">
    <source>
        <dbReference type="ARBA" id="ARBA00000085"/>
    </source>
</evidence>
<evidence type="ECO:0000256" key="7">
    <source>
        <dbReference type="SAM" id="Phobius"/>
    </source>
</evidence>
<comment type="catalytic activity">
    <reaction evidence="1">
        <text>ATP + protein L-histidine = ADP + protein N-phospho-L-histidine.</text>
        <dbReference type="EC" id="2.7.13.3"/>
    </reaction>
</comment>
<sequence length="569" mass="60923">MSDPLSSSAVPERQDAGHHRRPSGHRKWRPGGVHAVHLCISVLPVVLMAGVGLVAVMGLMVAGSSSPKARLILIFTAAGAVTIVCGATFAADMATHRERRVPAPPSPGLEDVQRRLGELAFLISRGREDLRGLTERIVAGEALSPRGVDPRPAAISDPVMHLAHELRKAQNEAWNALIDVANRKPHGGPAQRVEVFVNLSRRMQTLSHRAIQGLDELENRVEDPELLKGLFRVDHLATRIRRQAESLAVIGGGAPRRQWSRSVTVYEVLRSAIAEVEHYRRVKVVPPVEGTLDGGAVADVIHLLAELVENATRFAPPETQVYLRTEAVAAGLAIEVEDRGLGIPRQTQRRLNELLAGMEDVDTDEFVAEGRIGLLVVSALSRRHKVAVRLQTNIYGGTQAVVVIPNELIGSEVPGIGAHPAAPPESAGSVSAPSPDGRRGLSASSSSSTFGPGAVQTSAPSAHDDAAGARQGGPSEPWRDQTVSRSARQTERRTERQLGQASPASGDRRPELPRRRAQTNLVPELLNAPPPRDDDAETSHNHGLMAAFRKGMLSGQEEDLIDGAGETGS</sequence>
<keyword evidence="4" id="KW-0808">Transferase</keyword>
<dbReference type="SMART" id="SM00387">
    <property type="entry name" value="HATPase_c"/>
    <property type="match status" value="1"/>
</dbReference>
<dbReference type="Pfam" id="PF02518">
    <property type="entry name" value="HATPase_c"/>
    <property type="match status" value="1"/>
</dbReference>
<protein>
    <recommendedName>
        <fullName evidence="2">histidine kinase</fullName>
        <ecNumber evidence="2">2.7.13.3</ecNumber>
    </recommendedName>
</protein>
<dbReference type="InterPro" id="IPR036890">
    <property type="entry name" value="HATPase_C_sf"/>
</dbReference>
<feature type="compositionally biased region" description="Basic and acidic residues" evidence="6">
    <location>
        <begin position="531"/>
        <end position="540"/>
    </location>
</feature>
<accession>A0ABP8TGP1</accession>
<dbReference type="InterPro" id="IPR003594">
    <property type="entry name" value="HATPase_dom"/>
</dbReference>
<evidence type="ECO:0000259" key="8">
    <source>
        <dbReference type="SMART" id="SM00387"/>
    </source>
</evidence>
<dbReference type="PANTHER" id="PTHR45436:SF5">
    <property type="entry name" value="SENSOR HISTIDINE KINASE TRCS"/>
    <property type="match status" value="1"/>
</dbReference>
<keyword evidence="3" id="KW-0597">Phosphoprotein</keyword>
<dbReference type="EMBL" id="BAABHJ010000002">
    <property type="protein sequence ID" value="GAA4603541.1"/>
    <property type="molecule type" value="Genomic_DNA"/>
</dbReference>
<keyword evidence="7" id="KW-0472">Membrane</keyword>
<organism evidence="9 10">
    <name type="scientific">Actinoallomurus liliacearum</name>
    <dbReference type="NCBI Taxonomy" id="1080073"/>
    <lineage>
        <taxon>Bacteria</taxon>
        <taxon>Bacillati</taxon>
        <taxon>Actinomycetota</taxon>
        <taxon>Actinomycetes</taxon>
        <taxon>Streptosporangiales</taxon>
        <taxon>Thermomonosporaceae</taxon>
        <taxon>Actinoallomurus</taxon>
    </lineage>
</organism>
<feature type="compositionally biased region" description="Basic residues" evidence="6">
    <location>
        <begin position="18"/>
        <end position="28"/>
    </location>
</feature>
<feature type="transmembrane region" description="Helical" evidence="7">
    <location>
        <begin position="35"/>
        <end position="59"/>
    </location>
</feature>
<dbReference type="Gene3D" id="3.30.565.10">
    <property type="entry name" value="Histidine kinase-like ATPase, C-terminal domain"/>
    <property type="match status" value="1"/>
</dbReference>
<name>A0ABP8TGP1_9ACTN</name>
<feature type="region of interest" description="Disordered" evidence="6">
    <location>
        <begin position="1"/>
        <end position="28"/>
    </location>
</feature>
<feature type="transmembrane region" description="Helical" evidence="7">
    <location>
        <begin position="71"/>
        <end position="91"/>
    </location>
</feature>
<evidence type="ECO:0000256" key="4">
    <source>
        <dbReference type="ARBA" id="ARBA00022679"/>
    </source>
</evidence>
<dbReference type="SUPFAM" id="SSF55874">
    <property type="entry name" value="ATPase domain of HSP90 chaperone/DNA topoisomerase II/histidine kinase"/>
    <property type="match status" value="1"/>
</dbReference>
<evidence type="ECO:0000313" key="10">
    <source>
        <dbReference type="Proteomes" id="UP001500212"/>
    </source>
</evidence>
<evidence type="ECO:0000256" key="2">
    <source>
        <dbReference type="ARBA" id="ARBA00012438"/>
    </source>
</evidence>
<keyword evidence="7" id="KW-1133">Transmembrane helix</keyword>
<keyword evidence="10" id="KW-1185">Reference proteome</keyword>
<feature type="domain" description="Histidine kinase/HSP90-like ATPase" evidence="8">
    <location>
        <begin position="295"/>
        <end position="408"/>
    </location>
</feature>
<evidence type="ECO:0000313" key="9">
    <source>
        <dbReference type="EMBL" id="GAA4603541.1"/>
    </source>
</evidence>
<proteinExistence type="predicted"/>
<feature type="region of interest" description="Disordered" evidence="6">
    <location>
        <begin position="415"/>
        <end position="569"/>
    </location>
</feature>
<dbReference type="EC" id="2.7.13.3" evidence="2"/>
<keyword evidence="5" id="KW-0418">Kinase</keyword>
<reference evidence="10" key="1">
    <citation type="journal article" date="2019" name="Int. J. Syst. Evol. Microbiol.">
        <title>The Global Catalogue of Microorganisms (GCM) 10K type strain sequencing project: providing services to taxonomists for standard genome sequencing and annotation.</title>
        <authorList>
            <consortium name="The Broad Institute Genomics Platform"/>
            <consortium name="The Broad Institute Genome Sequencing Center for Infectious Disease"/>
            <person name="Wu L."/>
            <person name="Ma J."/>
        </authorList>
    </citation>
    <scope>NUCLEOTIDE SEQUENCE [LARGE SCALE GENOMIC DNA]</scope>
    <source>
        <strain evidence="10">JCM 17938</strain>
    </source>
</reference>